<dbReference type="AlphaFoldDB" id="G4T3L8"/>
<reference evidence="2" key="1">
    <citation type="journal article" date="2012" name="J. Bacteriol.">
        <title>Genome sequence of the haloalkaliphilic methanotrophic bacterium Methylomicrobium alcaliphilum 20Z.</title>
        <authorList>
            <person name="Vuilleumier S."/>
            <person name="Khmelenina V.N."/>
            <person name="Bringel F."/>
            <person name="Reshetnikov A.S."/>
            <person name="Lajus A."/>
            <person name="Mangenot S."/>
            <person name="Rouy Z."/>
            <person name="Op den Camp H.J."/>
            <person name="Jetten M.S."/>
            <person name="Dispirito A.A."/>
            <person name="Dunfield P."/>
            <person name="Klotz M.G."/>
            <person name="Semrau J.D."/>
            <person name="Stein L.Y."/>
            <person name="Barbe V."/>
            <person name="Medigue C."/>
            <person name="Trotsenko Y.A."/>
            <person name="Kalyuzhnaya M.G."/>
        </authorList>
    </citation>
    <scope>NUCLEOTIDE SEQUENCE [LARGE SCALE GENOMIC DNA]</scope>
    <source>
        <strain evidence="2">DSM 19304 / NCIMB 14124 / VKM B-2133 / 20Z</strain>
    </source>
</reference>
<dbReference type="EMBL" id="FO082060">
    <property type="protein sequence ID" value="CCE23743.1"/>
    <property type="molecule type" value="Genomic_DNA"/>
</dbReference>
<dbReference type="RefSeq" id="WP_014148535.1">
    <property type="nucleotide sequence ID" value="NC_016112.1"/>
</dbReference>
<dbReference type="HOGENOM" id="CLU_2288178_0_0_6"/>
<dbReference type="KEGG" id="mah:MEALZ_2057"/>
<evidence type="ECO:0000313" key="1">
    <source>
        <dbReference type="EMBL" id="CCE23743.1"/>
    </source>
</evidence>
<organism evidence="1 2">
    <name type="scientific">Methylotuvimicrobium alcaliphilum (strain DSM 19304 / NCIMB 14124 / VKM B-2133 / 20Z)</name>
    <name type="common">Methylomicrobium alcaliphilum</name>
    <dbReference type="NCBI Taxonomy" id="1091494"/>
    <lineage>
        <taxon>Bacteria</taxon>
        <taxon>Pseudomonadati</taxon>
        <taxon>Pseudomonadota</taxon>
        <taxon>Gammaproteobacteria</taxon>
        <taxon>Methylococcales</taxon>
        <taxon>Methylococcaceae</taxon>
        <taxon>Methylotuvimicrobium</taxon>
    </lineage>
</organism>
<dbReference type="PATRIC" id="fig|271065.3.peg.2115"/>
<gene>
    <name evidence="1" type="ordered locus">MEALZ_2057</name>
</gene>
<sequence>MASIHLTAIRFCLLVIAKQMHGVASVAGMRQQLRANSTDIHYAAKLWQVFRAVLSGALDELTAVLGDAVTALVLETINAHIHCWFTQALQLDPKTLRLEAL</sequence>
<name>G4T3L8_META2</name>
<dbReference type="Proteomes" id="UP000008315">
    <property type="component" value="Chromosome"/>
</dbReference>
<proteinExistence type="predicted"/>
<evidence type="ECO:0000313" key="2">
    <source>
        <dbReference type="Proteomes" id="UP000008315"/>
    </source>
</evidence>
<keyword evidence="2" id="KW-1185">Reference proteome</keyword>
<accession>G4T3L8</accession>
<protein>
    <submittedName>
        <fullName evidence="1">Uncharacterized protein</fullName>
    </submittedName>
</protein>